<evidence type="ECO:0000256" key="1">
    <source>
        <dbReference type="ARBA" id="ARBA00023002"/>
    </source>
</evidence>
<dbReference type="EMBL" id="QMPY01000165">
    <property type="protein sequence ID" value="RLE06633.1"/>
    <property type="molecule type" value="Genomic_DNA"/>
</dbReference>
<organism evidence="3 4">
    <name type="scientific">Aerophobetes bacterium</name>
    <dbReference type="NCBI Taxonomy" id="2030807"/>
    <lineage>
        <taxon>Bacteria</taxon>
        <taxon>Candidatus Aerophobota</taxon>
    </lineage>
</organism>
<gene>
    <name evidence="3" type="ORF">DRZ78_04370</name>
</gene>
<dbReference type="PANTHER" id="PTHR43401:SF2">
    <property type="entry name" value="L-THREONINE 3-DEHYDROGENASE"/>
    <property type="match status" value="1"/>
</dbReference>
<dbReference type="Gene3D" id="3.90.180.10">
    <property type="entry name" value="Medium-chain alcohol dehydrogenases, catalytic domain"/>
    <property type="match status" value="1"/>
</dbReference>
<evidence type="ECO:0000313" key="3">
    <source>
        <dbReference type="EMBL" id="RLE06633.1"/>
    </source>
</evidence>
<dbReference type="InterPro" id="IPR036291">
    <property type="entry name" value="NAD(P)-bd_dom_sf"/>
</dbReference>
<evidence type="ECO:0000313" key="4">
    <source>
        <dbReference type="Proteomes" id="UP000277457"/>
    </source>
</evidence>
<dbReference type="Proteomes" id="UP000277457">
    <property type="component" value="Unassembled WGS sequence"/>
</dbReference>
<dbReference type="AlphaFoldDB" id="A0A662D357"/>
<reference evidence="3 4" key="1">
    <citation type="submission" date="2018-06" db="EMBL/GenBank/DDBJ databases">
        <title>Extensive metabolic versatility and redundancy in microbially diverse, dynamic hydrothermal sediments.</title>
        <authorList>
            <person name="Dombrowski N."/>
            <person name="Teske A."/>
            <person name="Baker B.J."/>
        </authorList>
    </citation>
    <scope>NUCLEOTIDE SEQUENCE [LARGE SCALE GENOMIC DNA]</scope>
    <source>
        <strain evidence="3">B7_G13</strain>
    </source>
</reference>
<accession>A0A662D357</accession>
<dbReference type="InterPro" id="IPR050129">
    <property type="entry name" value="Zn_alcohol_dh"/>
</dbReference>
<sequence length="191" mass="21235">CVHGIDLAGIKTGHSVVVLGAGPIGLLILQLAKISGADKIIATDMVEKRRELATQLGADLALDPTRADIEKEVEEFLGGKPEVVIEAIGNPKTQSESLNLVRPGGTVIWFGVADPKVEVKVNPFYIYRNEITLKGCFVNPYTTERAIRLLAEGRIKVKELITHRFRLNQLDEAMRVYREDKERVKILMKPH</sequence>
<dbReference type="SUPFAM" id="SSF51735">
    <property type="entry name" value="NAD(P)-binding Rossmann-fold domains"/>
    <property type="match status" value="1"/>
</dbReference>
<name>A0A662D357_UNCAE</name>
<dbReference type="Gene3D" id="3.40.50.720">
    <property type="entry name" value="NAD(P)-binding Rossmann-like Domain"/>
    <property type="match status" value="1"/>
</dbReference>
<comment type="caution">
    <text evidence="3">The sequence shown here is derived from an EMBL/GenBank/DDBJ whole genome shotgun (WGS) entry which is preliminary data.</text>
</comment>
<feature type="domain" description="Alcohol dehydrogenase-like C-terminal" evidence="2">
    <location>
        <begin position="23"/>
        <end position="151"/>
    </location>
</feature>
<protein>
    <submittedName>
        <fullName evidence="3">Alcohol dehydrogenase</fullName>
    </submittedName>
</protein>
<dbReference type="Pfam" id="PF00107">
    <property type="entry name" value="ADH_zinc_N"/>
    <property type="match status" value="1"/>
</dbReference>
<proteinExistence type="predicted"/>
<feature type="non-terminal residue" evidence="3">
    <location>
        <position position="1"/>
    </location>
</feature>
<dbReference type="InterPro" id="IPR013149">
    <property type="entry name" value="ADH-like_C"/>
</dbReference>
<dbReference type="GO" id="GO:0016491">
    <property type="term" value="F:oxidoreductase activity"/>
    <property type="evidence" value="ECO:0007669"/>
    <property type="project" value="UniProtKB-KW"/>
</dbReference>
<evidence type="ECO:0000259" key="2">
    <source>
        <dbReference type="Pfam" id="PF00107"/>
    </source>
</evidence>
<keyword evidence="1" id="KW-0560">Oxidoreductase</keyword>
<dbReference type="PANTHER" id="PTHR43401">
    <property type="entry name" value="L-THREONINE 3-DEHYDROGENASE"/>
    <property type="match status" value="1"/>
</dbReference>